<gene>
    <name evidence="2" type="ORF">M0R45_032410</name>
</gene>
<dbReference type="AlphaFoldDB" id="A0AAW1WGG1"/>
<keyword evidence="3" id="KW-1185">Reference proteome</keyword>
<proteinExistence type="predicted"/>
<dbReference type="PANTHER" id="PTHR11472">
    <property type="entry name" value="DNA REPAIR DEAD HELICASE RAD3/XP-D SUBFAMILY MEMBER"/>
    <property type="match status" value="1"/>
</dbReference>
<sequence>MVSNNILLARLEYLRNTLHIREEDFLAFDALRPVAQCVGRVIRSKADYGMMIFADKTYGRRDKRSRLMPGWILSQLPDARLNLSTDMALHVAHDFLKKMAQPYDKVGSSSKALLSQQELEMMC</sequence>
<dbReference type="PANTHER" id="PTHR11472:SF1">
    <property type="entry name" value="GENERAL TRANSCRIPTION AND DNA REPAIR FACTOR IIH HELICASE SUBUNIT XPD"/>
    <property type="match status" value="1"/>
</dbReference>
<dbReference type="InterPro" id="IPR045028">
    <property type="entry name" value="DinG/Rad3-like"/>
</dbReference>
<dbReference type="GO" id="GO:0045951">
    <property type="term" value="P:positive regulation of mitotic recombination"/>
    <property type="evidence" value="ECO:0007669"/>
    <property type="project" value="TreeGrafter"/>
</dbReference>
<dbReference type="InterPro" id="IPR001945">
    <property type="entry name" value="RAD3/XPD"/>
</dbReference>
<evidence type="ECO:0000313" key="2">
    <source>
        <dbReference type="EMBL" id="KAK9924020.1"/>
    </source>
</evidence>
<dbReference type="GO" id="GO:0003684">
    <property type="term" value="F:damaged DNA binding"/>
    <property type="evidence" value="ECO:0007669"/>
    <property type="project" value="TreeGrafter"/>
</dbReference>
<name>A0AAW1WGG1_RUBAR</name>
<dbReference type="GO" id="GO:0006366">
    <property type="term" value="P:transcription by RNA polymerase II"/>
    <property type="evidence" value="ECO:0007669"/>
    <property type="project" value="TreeGrafter"/>
</dbReference>
<dbReference type="InterPro" id="IPR006555">
    <property type="entry name" value="ATP-dep_Helicase_C"/>
</dbReference>
<dbReference type="Proteomes" id="UP001457282">
    <property type="component" value="Unassembled WGS sequence"/>
</dbReference>
<evidence type="ECO:0000313" key="3">
    <source>
        <dbReference type="Proteomes" id="UP001457282"/>
    </source>
</evidence>
<dbReference type="GO" id="GO:0005634">
    <property type="term" value="C:nucleus"/>
    <property type="evidence" value="ECO:0007669"/>
    <property type="project" value="InterPro"/>
</dbReference>
<dbReference type="InterPro" id="IPR027417">
    <property type="entry name" value="P-loop_NTPase"/>
</dbReference>
<dbReference type="GO" id="GO:0003678">
    <property type="term" value="F:DNA helicase activity"/>
    <property type="evidence" value="ECO:0007669"/>
    <property type="project" value="InterPro"/>
</dbReference>
<reference evidence="2 3" key="1">
    <citation type="journal article" date="2023" name="G3 (Bethesda)">
        <title>A chromosome-length genome assembly and annotation of blackberry (Rubus argutus, cv. 'Hillquist').</title>
        <authorList>
            <person name="Bruna T."/>
            <person name="Aryal R."/>
            <person name="Dudchenko O."/>
            <person name="Sargent D.J."/>
            <person name="Mead D."/>
            <person name="Buti M."/>
            <person name="Cavallini A."/>
            <person name="Hytonen T."/>
            <person name="Andres J."/>
            <person name="Pham M."/>
            <person name="Weisz D."/>
            <person name="Mascagni F."/>
            <person name="Usai G."/>
            <person name="Natali L."/>
            <person name="Bassil N."/>
            <person name="Fernandez G.E."/>
            <person name="Lomsadze A."/>
            <person name="Armour M."/>
            <person name="Olukolu B."/>
            <person name="Poorten T."/>
            <person name="Britton C."/>
            <person name="Davik J."/>
            <person name="Ashrafi H."/>
            <person name="Aiden E.L."/>
            <person name="Borodovsky M."/>
            <person name="Worthington M."/>
        </authorList>
    </citation>
    <scope>NUCLEOTIDE SEQUENCE [LARGE SCALE GENOMIC DNA]</scope>
    <source>
        <strain evidence="2">PI 553951</strain>
    </source>
</reference>
<dbReference type="Gene3D" id="3.40.50.300">
    <property type="entry name" value="P-loop containing nucleotide triphosphate hydrolases"/>
    <property type="match status" value="1"/>
</dbReference>
<feature type="domain" description="ATP-dependent helicase C-terminal" evidence="1">
    <location>
        <begin position="8"/>
        <end position="72"/>
    </location>
</feature>
<organism evidence="2 3">
    <name type="scientific">Rubus argutus</name>
    <name type="common">Southern blackberry</name>
    <dbReference type="NCBI Taxonomy" id="59490"/>
    <lineage>
        <taxon>Eukaryota</taxon>
        <taxon>Viridiplantae</taxon>
        <taxon>Streptophyta</taxon>
        <taxon>Embryophyta</taxon>
        <taxon>Tracheophyta</taxon>
        <taxon>Spermatophyta</taxon>
        <taxon>Magnoliopsida</taxon>
        <taxon>eudicotyledons</taxon>
        <taxon>Gunneridae</taxon>
        <taxon>Pentapetalae</taxon>
        <taxon>rosids</taxon>
        <taxon>fabids</taxon>
        <taxon>Rosales</taxon>
        <taxon>Rosaceae</taxon>
        <taxon>Rosoideae</taxon>
        <taxon>Rosoideae incertae sedis</taxon>
        <taxon>Rubus</taxon>
    </lineage>
</organism>
<comment type="caution">
    <text evidence="2">The sequence shown here is derived from an EMBL/GenBank/DDBJ whole genome shotgun (WGS) entry which is preliminary data.</text>
</comment>
<dbReference type="PRINTS" id="PR00852">
    <property type="entry name" value="XRODRMPGMNTD"/>
</dbReference>
<protein>
    <recommendedName>
        <fullName evidence="1">ATP-dependent helicase C-terminal domain-containing protein</fullName>
    </recommendedName>
</protein>
<dbReference type="Pfam" id="PF13307">
    <property type="entry name" value="Helicase_C_2"/>
    <property type="match status" value="1"/>
</dbReference>
<accession>A0AAW1WGG1</accession>
<dbReference type="GO" id="GO:0005524">
    <property type="term" value="F:ATP binding"/>
    <property type="evidence" value="ECO:0007669"/>
    <property type="project" value="InterPro"/>
</dbReference>
<dbReference type="GO" id="GO:0006289">
    <property type="term" value="P:nucleotide-excision repair"/>
    <property type="evidence" value="ECO:0007669"/>
    <property type="project" value="InterPro"/>
</dbReference>
<dbReference type="GO" id="GO:0016818">
    <property type="term" value="F:hydrolase activity, acting on acid anhydrides, in phosphorus-containing anhydrides"/>
    <property type="evidence" value="ECO:0007669"/>
    <property type="project" value="InterPro"/>
</dbReference>
<dbReference type="EMBL" id="JBEDUW010000006">
    <property type="protein sequence ID" value="KAK9924020.1"/>
    <property type="molecule type" value="Genomic_DNA"/>
</dbReference>
<evidence type="ECO:0000259" key="1">
    <source>
        <dbReference type="Pfam" id="PF13307"/>
    </source>
</evidence>